<proteinExistence type="predicted"/>
<feature type="region of interest" description="Disordered" evidence="1">
    <location>
        <begin position="14"/>
        <end position="56"/>
    </location>
</feature>
<evidence type="ECO:0000256" key="1">
    <source>
        <dbReference type="SAM" id="MobiDB-lite"/>
    </source>
</evidence>
<feature type="compositionally biased region" description="Polar residues" evidence="1">
    <location>
        <begin position="40"/>
        <end position="50"/>
    </location>
</feature>
<feature type="compositionally biased region" description="Polar residues" evidence="1">
    <location>
        <begin position="14"/>
        <end position="32"/>
    </location>
</feature>
<accession>A0A8E7L5L5</accession>
<dbReference type="EMBL" id="MW046572">
    <property type="protein sequence ID" value="QVW56829.1"/>
    <property type="molecule type" value="Genomic_DNA"/>
</dbReference>
<organism evidence="2">
    <name type="scientific">Cecropis daurica parvoviridae sp</name>
    <dbReference type="NCBI Taxonomy" id="2794470"/>
    <lineage>
        <taxon>Viruses</taxon>
        <taxon>Monodnaviria</taxon>
        <taxon>Shotokuvirae</taxon>
        <taxon>Cossaviricota</taxon>
        <taxon>Quintoviricetes</taxon>
        <taxon>Piccovirales</taxon>
        <taxon>Parvoviridae</taxon>
    </lineage>
</organism>
<name>A0A8E7L5L5_9VIRU</name>
<sequence>MNFQVDSDQCSETNITEMDMIQPTQVETNSCGGSKRKKSQTATKQPQKKSTTAKHDALLQSPMTKLHEFCLKSLKKDMTDSENVLSLIEGLFQIEDGKYPVQSVLILIGLVCMNHWETLVHPRMWTAETMQTYWKEHLEWFIPTTTYLNLLTHLRKSLKTDYKSMPVHCIVDLYLDNTDTSASSLCRMDVLELKTVLEKLCVWLNGTPLNTGGSSHLTKTISTFPTSAPTTTTVVDAFGYEEAHQSRLSDDVDFAGLLEHTSCSRQTMQVSCDTYLQVLDSSRELVATPKMNDYVIDINIYRQVLKSYLIKQRSFFINENIYRMANTYNVHINLKKNIPYLQYPIEQNDYFNKIWGSLFQKNVMSVIPFLSRFSSYNVCRRILELYDDYILDDNLFFMCLNNTTYKSYIMNDNNNYKCSKCTFSHNEVEDIKNWYPLLSSDDVIDVIKKCIL</sequence>
<evidence type="ECO:0000313" key="2">
    <source>
        <dbReference type="EMBL" id="QVW56829.1"/>
    </source>
</evidence>
<reference evidence="2" key="1">
    <citation type="submission" date="2020-09" db="EMBL/GenBank/DDBJ databases">
        <title>Parvovirus dark matter in the feces of wild birds.</title>
        <authorList>
            <person name="Dai Z."/>
            <person name="Yang S."/>
            <person name="Zhang W."/>
        </authorList>
    </citation>
    <scope>NUCLEOTIDE SEQUENCE</scope>
    <source>
        <strain evidence="2">Swa134par011</strain>
    </source>
</reference>
<protein>
    <submittedName>
        <fullName evidence="2">Putative nonstructural protein NS1</fullName>
    </submittedName>
</protein>